<dbReference type="InterPro" id="IPR036736">
    <property type="entry name" value="ACP-like_sf"/>
</dbReference>
<gene>
    <name evidence="2" type="ORF">DM02DRAFT_499416</name>
</gene>
<dbReference type="Gene3D" id="1.10.1200.10">
    <property type="entry name" value="ACP-like"/>
    <property type="match status" value="1"/>
</dbReference>
<dbReference type="PROSITE" id="PS50075">
    <property type="entry name" value="CARRIER"/>
    <property type="match status" value="1"/>
</dbReference>
<evidence type="ECO:0000313" key="2">
    <source>
        <dbReference type="EMBL" id="PVH91008.1"/>
    </source>
</evidence>
<evidence type="ECO:0000259" key="1">
    <source>
        <dbReference type="PROSITE" id="PS50075"/>
    </source>
</evidence>
<name>A0A2V1CZ50_9PLEO</name>
<evidence type="ECO:0000313" key="3">
    <source>
        <dbReference type="Proteomes" id="UP000244855"/>
    </source>
</evidence>
<dbReference type="STRING" id="97972.A0A2V1CZ50"/>
<dbReference type="InterPro" id="IPR009081">
    <property type="entry name" value="PP-bd_ACP"/>
</dbReference>
<dbReference type="SUPFAM" id="SSF47336">
    <property type="entry name" value="ACP-like"/>
    <property type="match status" value="1"/>
</dbReference>
<dbReference type="Proteomes" id="UP000244855">
    <property type="component" value="Unassembled WGS sequence"/>
</dbReference>
<sequence length="61" mass="6756">LELEEVDPTRNLPNYALDSLTATDVRNFITREFESTMQVLEVLASGTIQTLAKAVCAKSKL</sequence>
<accession>A0A2V1CZ50</accession>
<feature type="non-terminal residue" evidence="2">
    <location>
        <position position="1"/>
    </location>
</feature>
<dbReference type="OrthoDB" id="329835at2759"/>
<reference evidence="2 3" key="1">
    <citation type="journal article" date="2018" name="Sci. Rep.">
        <title>Comparative genomics provides insights into the lifestyle and reveals functional heterogeneity of dark septate endophytic fungi.</title>
        <authorList>
            <person name="Knapp D.G."/>
            <person name="Nemeth J.B."/>
            <person name="Barry K."/>
            <person name="Hainaut M."/>
            <person name="Henrissat B."/>
            <person name="Johnson J."/>
            <person name="Kuo A."/>
            <person name="Lim J.H.P."/>
            <person name="Lipzen A."/>
            <person name="Nolan M."/>
            <person name="Ohm R.A."/>
            <person name="Tamas L."/>
            <person name="Grigoriev I.V."/>
            <person name="Spatafora J.W."/>
            <person name="Nagy L.G."/>
            <person name="Kovacs G.M."/>
        </authorList>
    </citation>
    <scope>NUCLEOTIDE SEQUENCE [LARGE SCALE GENOMIC DNA]</scope>
    <source>
        <strain evidence="2 3">DSE2036</strain>
    </source>
</reference>
<protein>
    <recommendedName>
        <fullName evidence="1">Carrier domain-containing protein</fullName>
    </recommendedName>
</protein>
<organism evidence="2 3">
    <name type="scientific">Periconia macrospinosa</name>
    <dbReference type="NCBI Taxonomy" id="97972"/>
    <lineage>
        <taxon>Eukaryota</taxon>
        <taxon>Fungi</taxon>
        <taxon>Dikarya</taxon>
        <taxon>Ascomycota</taxon>
        <taxon>Pezizomycotina</taxon>
        <taxon>Dothideomycetes</taxon>
        <taxon>Pleosporomycetidae</taxon>
        <taxon>Pleosporales</taxon>
        <taxon>Massarineae</taxon>
        <taxon>Periconiaceae</taxon>
        <taxon>Periconia</taxon>
    </lineage>
</organism>
<dbReference type="AlphaFoldDB" id="A0A2V1CZ50"/>
<dbReference type="Pfam" id="PF00550">
    <property type="entry name" value="PP-binding"/>
    <property type="match status" value="1"/>
</dbReference>
<feature type="domain" description="Carrier" evidence="1">
    <location>
        <begin position="1"/>
        <end position="59"/>
    </location>
</feature>
<dbReference type="EMBL" id="KZ805993">
    <property type="protein sequence ID" value="PVH91008.1"/>
    <property type="molecule type" value="Genomic_DNA"/>
</dbReference>
<keyword evidence="3" id="KW-1185">Reference proteome</keyword>
<proteinExistence type="predicted"/>
<feature type="non-terminal residue" evidence="2">
    <location>
        <position position="61"/>
    </location>
</feature>